<keyword evidence="2 3" id="KW-0808">Transferase</keyword>
<dbReference type="SUPFAM" id="SSF53756">
    <property type="entry name" value="UDP-Glycosyltransferase/glycogen phosphorylase"/>
    <property type="match status" value="1"/>
</dbReference>
<keyword evidence="4" id="KW-1185">Reference proteome</keyword>
<dbReference type="PANTHER" id="PTHR30160">
    <property type="entry name" value="TETRAACYLDISACCHARIDE 4'-KINASE-RELATED"/>
    <property type="match status" value="1"/>
</dbReference>
<dbReference type="GO" id="GO:0005829">
    <property type="term" value="C:cytosol"/>
    <property type="evidence" value="ECO:0007669"/>
    <property type="project" value="TreeGrafter"/>
</dbReference>
<dbReference type="InterPro" id="IPR051199">
    <property type="entry name" value="LPS_LOS_Heptosyltrfase"/>
</dbReference>
<dbReference type="Pfam" id="PF01075">
    <property type="entry name" value="Glyco_transf_9"/>
    <property type="match status" value="1"/>
</dbReference>
<name>A0A7X9RSR5_9BACT</name>
<evidence type="ECO:0000256" key="2">
    <source>
        <dbReference type="ARBA" id="ARBA00022679"/>
    </source>
</evidence>
<dbReference type="PANTHER" id="PTHR30160:SF1">
    <property type="entry name" value="LIPOPOLYSACCHARIDE 1,2-N-ACETYLGLUCOSAMINETRANSFERASE-RELATED"/>
    <property type="match status" value="1"/>
</dbReference>
<organism evidence="3 4">
    <name type="scientific">Flammeovirga aprica JL-4</name>
    <dbReference type="NCBI Taxonomy" id="694437"/>
    <lineage>
        <taxon>Bacteria</taxon>
        <taxon>Pseudomonadati</taxon>
        <taxon>Bacteroidota</taxon>
        <taxon>Cytophagia</taxon>
        <taxon>Cytophagales</taxon>
        <taxon>Flammeovirgaceae</taxon>
        <taxon>Flammeovirga</taxon>
    </lineage>
</organism>
<keyword evidence="1" id="KW-0328">Glycosyltransferase</keyword>
<protein>
    <submittedName>
        <fullName evidence="3">Glycosyltransferase family 9 protein</fullName>
    </submittedName>
</protein>
<dbReference type="RefSeq" id="WP_169655897.1">
    <property type="nucleotide sequence ID" value="NZ_JABANE010000012.1"/>
</dbReference>
<dbReference type="GO" id="GO:0009244">
    <property type="term" value="P:lipopolysaccharide core region biosynthetic process"/>
    <property type="evidence" value="ECO:0007669"/>
    <property type="project" value="TreeGrafter"/>
</dbReference>
<proteinExistence type="predicted"/>
<reference evidence="3 4" key="1">
    <citation type="submission" date="2020-04" db="EMBL/GenBank/DDBJ databases">
        <title>Flammeovirga sp. SR4, a novel species isolated from seawater.</title>
        <authorList>
            <person name="Wang X."/>
        </authorList>
    </citation>
    <scope>NUCLEOTIDE SEQUENCE [LARGE SCALE GENOMIC DNA]</scope>
    <source>
        <strain evidence="3 4">ATCC 23126</strain>
    </source>
</reference>
<dbReference type="InterPro" id="IPR002201">
    <property type="entry name" value="Glyco_trans_9"/>
</dbReference>
<dbReference type="Proteomes" id="UP000576082">
    <property type="component" value="Unassembled WGS sequence"/>
</dbReference>
<comment type="caution">
    <text evidence="3">The sequence shown here is derived from an EMBL/GenBank/DDBJ whole genome shotgun (WGS) entry which is preliminary data.</text>
</comment>
<gene>
    <name evidence="3" type="ORF">HHU12_06250</name>
</gene>
<evidence type="ECO:0000313" key="4">
    <source>
        <dbReference type="Proteomes" id="UP000576082"/>
    </source>
</evidence>
<dbReference type="EMBL" id="JABANE010000012">
    <property type="protein sequence ID" value="NME67560.1"/>
    <property type="molecule type" value="Genomic_DNA"/>
</dbReference>
<evidence type="ECO:0000313" key="3">
    <source>
        <dbReference type="EMBL" id="NME67560.1"/>
    </source>
</evidence>
<dbReference type="Gene3D" id="3.40.50.2000">
    <property type="entry name" value="Glycogen Phosphorylase B"/>
    <property type="match status" value="2"/>
</dbReference>
<dbReference type="GO" id="GO:0008713">
    <property type="term" value="F:ADP-heptose-lipopolysaccharide heptosyltransferase activity"/>
    <property type="evidence" value="ECO:0007669"/>
    <property type="project" value="TreeGrafter"/>
</dbReference>
<dbReference type="AlphaFoldDB" id="A0A7X9RSR5"/>
<evidence type="ECO:0000256" key="1">
    <source>
        <dbReference type="ARBA" id="ARBA00022676"/>
    </source>
</evidence>
<accession>A0A7X9RSR5</accession>
<sequence length="335" mass="38012">MKKFLVIQTAFIGDVIMATAVVEKLIKFYPESSIDFVVRNGNEGLLRNNPHINEVIIWNKKVDKNKNLLKVAAEIRRRKYDRVINLQRFFSTGLMTFLSSAKSTAGFDKNPFSTFFSIKQSYEVGVGREREHHEVSRYLSLIEDITDAEFVGPKLYPREIDYDKAKFEGKYVTMGPSSVWYTKQHHKDKWVEFINKVPEDTAIILIGGPGDRDLCDEIVEKVDRGNLCNWAGKLSFLQSAALMKGAVMNYVNDSAPQHMASSMNAPVTAIFCSTIPEFGFGPLSSNSRIVEIKEKLDCRPCGIHGHKKCPKGHFKCSMDIDTNELLISDWKKKEA</sequence>
<dbReference type="CDD" id="cd03789">
    <property type="entry name" value="GT9_LPS_heptosyltransferase"/>
    <property type="match status" value="1"/>
</dbReference>